<evidence type="ECO:0000313" key="3">
    <source>
        <dbReference type="Proteomes" id="UP000324996"/>
    </source>
</evidence>
<dbReference type="AlphaFoldDB" id="A0A5A7NAN5"/>
<organism evidence="2 3">
    <name type="scientific">Iodidimonas nitroreducens</name>
    <dbReference type="NCBI Taxonomy" id="1236968"/>
    <lineage>
        <taxon>Bacteria</taxon>
        <taxon>Pseudomonadati</taxon>
        <taxon>Pseudomonadota</taxon>
        <taxon>Alphaproteobacteria</taxon>
        <taxon>Iodidimonadales</taxon>
        <taxon>Iodidimonadaceae</taxon>
        <taxon>Iodidimonas</taxon>
    </lineage>
</organism>
<dbReference type="EMBL" id="BKCN01000008">
    <property type="protein sequence ID" value="GER04099.1"/>
    <property type="molecule type" value="Genomic_DNA"/>
</dbReference>
<feature type="transmembrane region" description="Helical" evidence="1">
    <location>
        <begin position="7"/>
        <end position="25"/>
    </location>
</feature>
<evidence type="ECO:0000313" key="2">
    <source>
        <dbReference type="EMBL" id="GER04099.1"/>
    </source>
</evidence>
<comment type="caution">
    <text evidence="2">The sequence shown here is derived from an EMBL/GenBank/DDBJ whole genome shotgun (WGS) entry which is preliminary data.</text>
</comment>
<sequence length="52" mass="5510">MKIAGQTALTVAAIISGLYLGAMGLHNTPSDHVDLSPYLMGNDLAYYEEPGE</sequence>
<dbReference type="Proteomes" id="UP000324996">
    <property type="component" value="Unassembled WGS sequence"/>
</dbReference>
<keyword evidence="1" id="KW-0812">Transmembrane</keyword>
<protein>
    <submittedName>
        <fullName evidence="2">Uncharacterized protein</fullName>
    </submittedName>
</protein>
<keyword evidence="1" id="KW-0472">Membrane</keyword>
<reference evidence="2 3" key="1">
    <citation type="submission" date="2019-09" db="EMBL/GenBank/DDBJ databases">
        <title>NBRP : Genome information of microbial organism related human and environment.</title>
        <authorList>
            <person name="Hattori M."/>
            <person name="Oshima K."/>
            <person name="Inaba H."/>
            <person name="Suda W."/>
            <person name="Sakamoto M."/>
            <person name="Iino T."/>
            <person name="Kitahara M."/>
            <person name="Oshida Y."/>
            <person name="Iida T."/>
            <person name="Kudo T."/>
            <person name="Itoh T."/>
            <person name="Ohkuma M."/>
        </authorList>
    </citation>
    <scope>NUCLEOTIDE SEQUENCE [LARGE SCALE GENOMIC DNA]</scope>
    <source>
        <strain evidence="2 3">Q-1</strain>
    </source>
</reference>
<accession>A0A5A7NAN5</accession>
<keyword evidence="1" id="KW-1133">Transmembrane helix</keyword>
<proteinExistence type="predicted"/>
<keyword evidence="3" id="KW-1185">Reference proteome</keyword>
<name>A0A5A7NAN5_9PROT</name>
<evidence type="ECO:0000256" key="1">
    <source>
        <dbReference type="SAM" id="Phobius"/>
    </source>
</evidence>
<gene>
    <name evidence="2" type="ORF">JCM17846_17810</name>
</gene>